<evidence type="ECO:0000256" key="1">
    <source>
        <dbReference type="SAM" id="MobiDB-lite"/>
    </source>
</evidence>
<keyword evidence="3" id="KW-1185">Reference proteome</keyword>
<evidence type="ECO:0000313" key="2">
    <source>
        <dbReference type="EMBL" id="MES1921409.1"/>
    </source>
</evidence>
<protein>
    <submittedName>
        <fullName evidence="2">Uncharacterized protein</fullName>
    </submittedName>
</protein>
<sequence length="162" mass="19131">MSAIFEKVKKYFGATTFDESNSNELFEFFQIFYGEFRASLPVEKKREGKIKILKKKVKNILKGATEKKSENNDEKKEKGEKKIVKVVRKVKKKKRVNKKPKGPTMQEVIKEAAEKLKKYKFKIDEKMLKRQKKISLKEKRKLKISKMSKSQKTMENNGTMFK</sequence>
<name>A0ABV2AP12_9EUKA</name>
<reference evidence="2 3" key="1">
    <citation type="journal article" date="2024" name="BMC Biol.">
        <title>Comparative genomics of Ascetosporea gives new insight into the evolutionary basis for animal parasitism in Rhizaria.</title>
        <authorList>
            <person name="Hiltunen Thoren M."/>
            <person name="Onut-Brannstrom I."/>
            <person name="Alfjorden A."/>
            <person name="Peckova H."/>
            <person name="Swords F."/>
            <person name="Hooper C."/>
            <person name="Holzer A.S."/>
            <person name="Bass D."/>
            <person name="Burki F."/>
        </authorList>
    </citation>
    <scope>NUCLEOTIDE SEQUENCE [LARGE SCALE GENOMIC DNA]</scope>
    <source>
        <strain evidence="2">20-A016</strain>
    </source>
</reference>
<accession>A0ABV2AP12</accession>
<feature type="region of interest" description="Disordered" evidence="1">
    <location>
        <begin position="140"/>
        <end position="162"/>
    </location>
</feature>
<organism evidence="2 3">
    <name type="scientific">Bonamia ostreae</name>
    <dbReference type="NCBI Taxonomy" id="126728"/>
    <lineage>
        <taxon>Eukaryota</taxon>
        <taxon>Sar</taxon>
        <taxon>Rhizaria</taxon>
        <taxon>Endomyxa</taxon>
        <taxon>Ascetosporea</taxon>
        <taxon>Haplosporida</taxon>
        <taxon>Bonamia</taxon>
    </lineage>
</organism>
<dbReference type="Proteomes" id="UP001439008">
    <property type="component" value="Unassembled WGS sequence"/>
</dbReference>
<proteinExistence type="predicted"/>
<dbReference type="EMBL" id="JBDODL010001322">
    <property type="protein sequence ID" value="MES1921409.1"/>
    <property type="molecule type" value="Genomic_DNA"/>
</dbReference>
<comment type="caution">
    <text evidence="2">The sequence shown here is derived from an EMBL/GenBank/DDBJ whole genome shotgun (WGS) entry which is preliminary data.</text>
</comment>
<feature type="compositionally biased region" description="Polar residues" evidence="1">
    <location>
        <begin position="151"/>
        <end position="162"/>
    </location>
</feature>
<evidence type="ECO:0000313" key="3">
    <source>
        <dbReference type="Proteomes" id="UP001439008"/>
    </source>
</evidence>
<gene>
    <name evidence="2" type="ORF">MHBO_002939</name>
</gene>